<evidence type="ECO:0000256" key="3">
    <source>
        <dbReference type="RuleBase" id="RU365026"/>
    </source>
</evidence>
<reference evidence="6 7" key="1">
    <citation type="journal article" date="2018" name="Proc. Natl. Acad. Sci. U.S.A.">
        <title>Draft genome sequence of Camellia sinensis var. sinensis provides insights into the evolution of the tea genome and tea quality.</title>
        <authorList>
            <person name="Wei C."/>
            <person name="Yang H."/>
            <person name="Wang S."/>
            <person name="Zhao J."/>
            <person name="Liu C."/>
            <person name="Gao L."/>
            <person name="Xia E."/>
            <person name="Lu Y."/>
            <person name="Tai Y."/>
            <person name="She G."/>
            <person name="Sun J."/>
            <person name="Cao H."/>
            <person name="Tong W."/>
            <person name="Gao Q."/>
            <person name="Li Y."/>
            <person name="Deng W."/>
            <person name="Jiang X."/>
            <person name="Wang W."/>
            <person name="Chen Q."/>
            <person name="Zhang S."/>
            <person name="Li H."/>
            <person name="Wu J."/>
            <person name="Wang P."/>
            <person name="Li P."/>
            <person name="Shi C."/>
            <person name="Zheng F."/>
            <person name="Jian J."/>
            <person name="Huang B."/>
            <person name="Shan D."/>
            <person name="Shi M."/>
            <person name="Fang C."/>
            <person name="Yue Y."/>
            <person name="Li F."/>
            <person name="Li D."/>
            <person name="Wei S."/>
            <person name="Han B."/>
            <person name="Jiang C."/>
            <person name="Yin Y."/>
            <person name="Xia T."/>
            <person name="Zhang Z."/>
            <person name="Bennetzen J.L."/>
            <person name="Zhao S."/>
            <person name="Wan X."/>
        </authorList>
    </citation>
    <scope>NUCLEOTIDE SEQUENCE [LARGE SCALE GENOMIC DNA]</scope>
    <source>
        <strain evidence="7">cv. Shuchazao</strain>
        <tissue evidence="6">Leaf</tissue>
    </source>
</reference>
<feature type="compositionally biased region" description="Low complexity" evidence="4">
    <location>
        <begin position="502"/>
        <end position="511"/>
    </location>
</feature>
<dbReference type="InterPro" id="IPR016159">
    <property type="entry name" value="Cullin_repeat-like_dom_sf"/>
</dbReference>
<evidence type="ECO:0000256" key="4">
    <source>
        <dbReference type="SAM" id="MobiDB-lite"/>
    </source>
</evidence>
<dbReference type="AlphaFoldDB" id="A0A4S4EC22"/>
<dbReference type="GO" id="GO:0005546">
    <property type="term" value="F:phosphatidylinositol-4,5-bisphosphate binding"/>
    <property type="evidence" value="ECO:0007669"/>
    <property type="project" value="InterPro"/>
</dbReference>
<feature type="compositionally biased region" description="Basic and acidic residues" evidence="4">
    <location>
        <begin position="1"/>
        <end position="11"/>
    </location>
</feature>
<feature type="compositionally biased region" description="Polar residues" evidence="4">
    <location>
        <begin position="484"/>
        <end position="497"/>
    </location>
</feature>
<dbReference type="SUPFAM" id="SSF74788">
    <property type="entry name" value="Cullin repeat-like"/>
    <property type="match status" value="1"/>
</dbReference>
<comment type="caution">
    <text evidence="6">The sequence shown here is derived from an EMBL/GenBank/DDBJ whole genome shotgun (WGS) entry which is preliminary data.</text>
</comment>
<feature type="region of interest" description="Disordered" evidence="4">
    <location>
        <begin position="1"/>
        <end position="94"/>
    </location>
</feature>
<accession>A0A4S4EC22</accession>
<feature type="compositionally biased region" description="Basic and acidic residues" evidence="4">
    <location>
        <begin position="60"/>
        <end position="75"/>
    </location>
</feature>
<comment type="function">
    <text evidence="3">Component of the exocyst complex.</text>
</comment>
<proteinExistence type="inferred from homology"/>
<feature type="region of interest" description="Disordered" evidence="4">
    <location>
        <begin position="211"/>
        <end position="247"/>
    </location>
</feature>
<evidence type="ECO:0000313" key="7">
    <source>
        <dbReference type="Proteomes" id="UP000306102"/>
    </source>
</evidence>
<evidence type="ECO:0000259" key="5">
    <source>
        <dbReference type="Pfam" id="PF03081"/>
    </source>
</evidence>
<dbReference type="InterPro" id="IPR004140">
    <property type="entry name" value="Exo70"/>
</dbReference>
<dbReference type="Pfam" id="PF20669">
    <property type="entry name" value="Exo70_N"/>
    <property type="match status" value="1"/>
</dbReference>
<dbReference type="GO" id="GO:0006887">
    <property type="term" value="P:exocytosis"/>
    <property type="evidence" value="ECO:0007669"/>
    <property type="project" value="UniProtKB-KW"/>
</dbReference>
<dbReference type="PANTHER" id="PTHR12542:SF127">
    <property type="entry name" value="EXOCYST COMPLEX COMPONENT EXO70C1"/>
    <property type="match status" value="1"/>
</dbReference>
<protein>
    <recommendedName>
        <fullName evidence="3">Exocyst subunit Exo70 family protein</fullName>
    </recommendedName>
</protein>
<evidence type="ECO:0000256" key="2">
    <source>
        <dbReference type="ARBA" id="ARBA00022448"/>
    </source>
</evidence>
<dbReference type="PANTHER" id="PTHR12542">
    <property type="entry name" value="EXOCYST COMPLEX PROTEIN EXO70"/>
    <property type="match status" value="1"/>
</dbReference>
<organism evidence="6 7">
    <name type="scientific">Camellia sinensis var. sinensis</name>
    <name type="common">China tea</name>
    <dbReference type="NCBI Taxonomy" id="542762"/>
    <lineage>
        <taxon>Eukaryota</taxon>
        <taxon>Viridiplantae</taxon>
        <taxon>Streptophyta</taxon>
        <taxon>Embryophyta</taxon>
        <taxon>Tracheophyta</taxon>
        <taxon>Spermatophyta</taxon>
        <taxon>Magnoliopsida</taxon>
        <taxon>eudicotyledons</taxon>
        <taxon>Gunneridae</taxon>
        <taxon>Pentapetalae</taxon>
        <taxon>asterids</taxon>
        <taxon>Ericales</taxon>
        <taxon>Theaceae</taxon>
        <taxon>Camellia</taxon>
    </lineage>
</organism>
<feature type="compositionally biased region" description="Basic and acidic residues" evidence="4">
    <location>
        <begin position="19"/>
        <end position="51"/>
    </location>
</feature>
<keyword evidence="3" id="KW-0268">Exocytosis</keyword>
<feature type="region of interest" description="Disordered" evidence="4">
    <location>
        <begin position="479"/>
        <end position="514"/>
    </location>
</feature>
<sequence>METEKDKHLTEKSSSFASKDSKQSDSEHDHDHDPKSRPDPDQEHEPEKGTDDSTPSDSEPPPKEDDPNSEKTEVDNKEDEATEEESPPPPDFDKVCEEIDQFISTLSRAKSGDDEESNPPDVPHVMDQFAFLVEANIANYDPSERSMKWSHLSEADSSLFFESVDRISKLTNILRKFSSDSKYAEVINRIGGILQRAMSYLEDEFRSLLEDSKAPDSSDQNNDSKTSNQEADQPSPEESNSAAESSNFPGYSEEVMLNLNRLAKLMAMGGYEAECFQVYFIARRTILEATLHKLGFEKFSIDDIQKMQWEPLEREIDSWNKTVKEFVTVHFTGERKLSEAVFSDDKLITDVIFGNLSRSIMMQLLNFAEAIAMTKRSSEKLFKFLDIYESLRDVIPSMGDLLPREIANELKSEAMLTRCRLGEAMVCIFCELENSIKADIGKTPVPGGAVHPLTRYTLNYLKYACEFKETLEQVFREHQKIDQTDSTTGPDYDNTNAARGGNNHNSNNNNNETLKQSPFAKQISKVMDLLDTNLETKSKLYKDTSLSSIFMMNNGRYILQKTKGSPEIHSLMGDTWSRKRSSDLRNYHKTYQRETWGRLLNCLNHEGLNVNGKVVKPVLKEKFKSFNTMFDEIHKMQSIWVVSDEQLQSELRVSISAVVIPAYRSFLARFSQHFTPGRQTEKYIKYQPEDIETHIDELFDGNATPTGRRRP</sequence>
<dbReference type="STRING" id="542762.A0A4S4EC22"/>
<dbReference type="FunFam" id="1.20.1280.170:FF:000003">
    <property type="entry name" value="Exocyst subunit Exo70 family protein"/>
    <property type="match status" value="1"/>
</dbReference>
<feature type="domain" description="Exocyst complex subunit Exo70 C-terminal" evidence="5">
    <location>
        <begin position="318"/>
        <end position="697"/>
    </location>
</feature>
<evidence type="ECO:0000313" key="6">
    <source>
        <dbReference type="EMBL" id="THG13788.1"/>
    </source>
</evidence>
<keyword evidence="3" id="KW-0653">Protein transport</keyword>
<comment type="similarity">
    <text evidence="1 3">Belongs to the EXO70 family.</text>
</comment>
<feature type="compositionally biased region" description="Low complexity" evidence="4">
    <location>
        <begin position="234"/>
        <end position="247"/>
    </location>
</feature>
<dbReference type="EMBL" id="SDRB02005679">
    <property type="protein sequence ID" value="THG13788.1"/>
    <property type="molecule type" value="Genomic_DNA"/>
</dbReference>
<dbReference type="Gene3D" id="1.20.1280.170">
    <property type="entry name" value="Exocyst complex component Exo70"/>
    <property type="match status" value="1"/>
</dbReference>
<gene>
    <name evidence="6" type="ORF">TEA_001789</name>
</gene>
<keyword evidence="2 3" id="KW-0813">Transport</keyword>
<keyword evidence="7" id="KW-1185">Reference proteome</keyword>
<feature type="compositionally biased region" description="Acidic residues" evidence="4">
    <location>
        <begin position="76"/>
        <end position="86"/>
    </location>
</feature>
<feature type="compositionally biased region" description="Polar residues" evidence="4">
    <location>
        <begin position="217"/>
        <end position="232"/>
    </location>
</feature>
<dbReference type="GO" id="GO:0000145">
    <property type="term" value="C:exocyst"/>
    <property type="evidence" value="ECO:0007669"/>
    <property type="project" value="InterPro"/>
</dbReference>
<dbReference type="GO" id="GO:0015031">
    <property type="term" value="P:protein transport"/>
    <property type="evidence" value="ECO:0007669"/>
    <property type="project" value="UniProtKB-KW"/>
</dbReference>
<evidence type="ECO:0000256" key="1">
    <source>
        <dbReference type="ARBA" id="ARBA00006756"/>
    </source>
</evidence>
<name>A0A4S4EC22_CAMSN</name>
<dbReference type="Pfam" id="PF03081">
    <property type="entry name" value="Exo70_C"/>
    <property type="match status" value="1"/>
</dbReference>
<dbReference type="Proteomes" id="UP000306102">
    <property type="component" value="Unassembled WGS sequence"/>
</dbReference>
<dbReference type="InterPro" id="IPR046364">
    <property type="entry name" value="Exo70_C"/>
</dbReference>